<proteinExistence type="inferred from homology"/>
<evidence type="ECO:0000256" key="4">
    <source>
        <dbReference type="PIRSR" id="PIRSR004846-1"/>
    </source>
</evidence>
<dbReference type="InterPro" id="IPR005950">
    <property type="entry name" value="ModA"/>
</dbReference>
<evidence type="ECO:0000256" key="5">
    <source>
        <dbReference type="SAM" id="SignalP"/>
    </source>
</evidence>
<evidence type="ECO:0000313" key="6">
    <source>
        <dbReference type="EMBL" id="SFF88249.1"/>
    </source>
</evidence>
<dbReference type="NCBIfam" id="TIGR01256">
    <property type="entry name" value="modA"/>
    <property type="match status" value="1"/>
</dbReference>
<dbReference type="Proteomes" id="UP000198623">
    <property type="component" value="Unassembled WGS sequence"/>
</dbReference>
<dbReference type="OrthoDB" id="9785015at2"/>
<evidence type="ECO:0000256" key="1">
    <source>
        <dbReference type="ARBA" id="ARBA00009175"/>
    </source>
</evidence>
<sequence length="243" mass="26144">MKARAALLILLISFSGALLAGTARIAVASNFTSTAQALANLFNQTSGHNVQVSSGSTGKLYIQIRHGAPFDLLLAADMERPQRLYKEGFADSEPFIYATGQLVLWSRDLADVSTGLDALKSPAIKRLAIANPKTAPYGTAARQVLDSLPFEFAGTLVTGDNIAQTYQFAASGNANAAFVASAQIVLDQRGYTWSVPQSLYSPLHQGALLLIHGNENQAAHAFYRFLRSDQARSVIQNYGYTTE</sequence>
<feature type="binding site" evidence="4">
    <location>
        <position position="162"/>
    </location>
    <ligand>
        <name>molybdate</name>
        <dbReference type="ChEBI" id="CHEBI:36264"/>
    </ligand>
</feature>
<dbReference type="GO" id="GO:0015689">
    <property type="term" value="P:molybdate ion transport"/>
    <property type="evidence" value="ECO:0007669"/>
    <property type="project" value="InterPro"/>
</dbReference>
<evidence type="ECO:0000313" key="7">
    <source>
        <dbReference type="Proteomes" id="UP000198623"/>
    </source>
</evidence>
<name>A0A1I2MBT0_9GAMM</name>
<dbReference type="GO" id="GO:0046872">
    <property type="term" value="F:metal ion binding"/>
    <property type="evidence" value="ECO:0007669"/>
    <property type="project" value="UniProtKB-KW"/>
</dbReference>
<keyword evidence="2 4" id="KW-0479">Metal-binding</keyword>
<keyword evidence="4" id="KW-0500">Molybdenum</keyword>
<dbReference type="PANTHER" id="PTHR30632">
    <property type="entry name" value="MOLYBDATE-BINDING PERIPLASMIC PROTEIN"/>
    <property type="match status" value="1"/>
</dbReference>
<evidence type="ECO:0000256" key="3">
    <source>
        <dbReference type="ARBA" id="ARBA00022729"/>
    </source>
</evidence>
<keyword evidence="3 5" id="KW-0732">Signal</keyword>
<dbReference type="AlphaFoldDB" id="A0A1I2MBT0"/>
<organism evidence="6 7">
    <name type="scientific">Neptunomonas qingdaonensis</name>
    <dbReference type="NCBI Taxonomy" id="1045558"/>
    <lineage>
        <taxon>Bacteria</taxon>
        <taxon>Pseudomonadati</taxon>
        <taxon>Pseudomonadota</taxon>
        <taxon>Gammaproteobacteria</taxon>
        <taxon>Oceanospirillales</taxon>
        <taxon>Oceanospirillaceae</taxon>
        <taxon>Neptunomonas</taxon>
    </lineage>
</organism>
<dbReference type="Pfam" id="PF13531">
    <property type="entry name" value="SBP_bac_11"/>
    <property type="match status" value="1"/>
</dbReference>
<dbReference type="EMBL" id="FOOU01000001">
    <property type="protein sequence ID" value="SFF88249.1"/>
    <property type="molecule type" value="Genomic_DNA"/>
</dbReference>
<dbReference type="InterPro" id="IPR050682">
    <property type="entry name" value="ModA/WtpA"/>
</dbReference>
<gene>
    <name evidence="6" type="ORF">SAMN05216175_101509</name>
</gene>
<dbReference type="STRING" id="1045558.SAMN05216175_101509"/>
<dbReference type="PANTHER" id="PTHR30632:SF14">
    <property type="entry name" value="TUNGSTATE_MOLYBDATE_CHROMATE-BINDING PROTEIN MODA"/>
    <property type="match status" value="1"/>
</dbReference>
<dbReference type="SUPFAM" id="SSF53850">
    <property type="entry name" value="Periplasmic binding protein-like II"/>
    <property type="match status" value="1"/>
</dbReference>
<dbReference type="Gene3D" id="3.40.190.10">
    <property type="entry name" value="Periplasmic binding protein-like II"/>
    <property type="match status" value="2"/>
</dbReference>
<reference evidence="7" key="1">
    <citation type="submission" date="2016-10" db="EMBL/GenBank/DDBJ databases">
        <authorList>
            <person name="Varghese N."/>
            <person name="Submissions S."/>
        </authorList>
    </citation>
    <scope>NUCLEOTIDE SEQUENCE [LARGE SCALE GENOMIC DNA]</scope>
    <source>
        <strain evidence="7">CGMCC 1.10971</strain>
    </source>
</reference>
<dbReference type="PIRSF" id="PIRSF004846">
    <property type="entry name" value="ModA"/>
    <property type="match status" value="1"/>
</dbReference>
<evidence type="ECO:0000256" key="2">
    <source>
        <dbReference type="ARBA" id="ARBA00022723"/>
    </source>
</evidence>
<dbReference type="GO" id="GO:0030973">
    <property type="term" value="F:molybdate ion binding"/>
    <property type="evidence" value="ECO:0007669"/>
    <property type="project" value="InterPro"/>
</dbReference>
<feature type="signal peptide" evidence="5">
    <location>
        <begin position="1"/>
        <end position="20"/>
    </location>
</feature>
<dbReference type="RefSeq" id="WP_090723911.1">
    <property type="nucleotide sequence ID" value="NZ_FOOU01000001.1"/>
</dbReference>
<protein>
    <submittedName>
        <fullName evidence="6">Molybdate transport system substrate-binding protein</fullName>
    </submittedName>
</protein>
<dbReference type="InterPro" id="IPR044084">
    <property type="entry name" value="AvModA-like_subst-bd"/>
</dbReference>
<feature type="chain" id="PRO_5011756116" evidence="5">
    <location>
        <begin position="21"/>
        <end position="243"/>
    </location>
</feature>
<comment type="similarity">
    <text evidence="1">Belongs to the bacterial solute-binding protein ModA family.</text>
</comment>
<keyword evidence="7" id="KW-1185">Reference proteome</keyword>
<feature type="binding site" evidence="4">
    <location>
        <position position="57"/>
    </location>
    <ligand>
        <name>molybdate</name>
        <dbReference type="ChEBI" id="CHEBI:36264"/>
    </ligand>
</feature>
<dbReference type="CDD" id="cd13539">
    <property type="entry name" value="PBP2_AvModA"/>
    <property type="match status" value="1"/>
</dbReference>
<accession>A0A1I2MBT0</accession>